<gene>
    <name evidence="3" type="ORF">FDENT_10307</name>
</gene>
<evidence type="ECO:0000313" key="4">
    <source>
        <dbReference type="Proteomes" id="UP000562682"/>
    </source>
</evidence>
<name>A0A8H5WWG8_9HYPO</name>
<reference evidence="3 4" key="1">
    <citation type="submission" date="2020-05" db="EMBL/GenBank/DDBJ databases">
        <title>Identification and distribution of gene clusters putatively required for synthesis of sphingolipid metabolism inhibitors in phylogenetically diverse species of the filamentous fungus Fusarium.</title>
        <authorList>
            <person name="Kim H.-S."/>
            <person name="Busman M."/>
            <person name="Brown D.W."/>
            <person name="Divon H."/>
            <person name="Uhlig S."/>
            <person name="Proctor R.H."/>
        </authorList>
    </citation>
    <scope>NUCLEOTIDE SEQUENCE [LARGE SCALE GENOMIC DNA]</scope>
    <source>
        <strain evidence="3 4">NRRL 25311</strain>
    </source>
</reference>
<dbReference type="InterPro" id="IPR002818">
    <property type="entry name" value="DJ-1/PfpI"/>
</dbReference>
<dbReference type="Gene3D" id="3.40.50.880">
    <property type="match status" value="1"/>
</dbReference>
<dbReference type="Proteomes" id="UP000562682">
    <property type="component" value="Unassembled WGS sequence"/>
</dbReference>
<accession>A0A8H5WWG8</accession>
<proteinExistence type="predicted"/>
<dbReference type="PANTHER" id="PTHR43130:SF3">
    <property type="entry name" value="HTH-TYPE TRANSCRIPTIONAL REGULATOR RV1931C"/>
    <property type="match status" value="1"/>
</dbReference>
<dbReference type="SUPFAM" id="SSF52317">
    <property type="entry name" value="Class I glutamine amidotransferase-like"/>
    <property type="match status" value="1"/>
</dbReference>
<evidence type="ECO:0000256" key="1">
    <source>
        <dbReference type="SAM" id="MobiDB-lite"/>
    </source>
</evidence>
<organism evidence="3 4">
    <name type="scientific">Fusarium denticulatum</name>
    <dbReference type="NCBI Taxonomy" id="48507"/>
    <lineage>
        <taxon>Eukaryota</taxon>
        <taxon>Fungi</taxon>
        <taxon>Dikarya</taxon>
        <taxon>Ascomycota</taxon>
        <taxon>Pezizomycotina</taxon>
        <taxon>Sordariomycetes</taxon>
        <taxon>Hypocreomycetidae</taxon>
        <taxon>Hypocreales</taxon>
        <taxon>Nectriaceae</taxon>
        <taxon>Fusarium</taxon>
        <taxon>Fusarium fujikuroi species complex</taxon>
    </lineage>
</organism>
<dbReference type="EMBL" id="JAAOAK010000327">
    <property type="protein sequence ID" value="KAF5673535.1"/>
    <property type="molecule type" value="Genomic_DNA"/>
</dbReference>
<dbReference type="AlphaFoldDB" id="A0A8H5WWG8"/>
<dbReference type="PANTHER" id="PTHR43130">
    <property type="entry name" value="ARAC-FAMILY TRANSCRIPTIONAL REGULATOR"/>
    <property type="match status" value="1"/>
</dbReference>
<feature type="region of interest" description="Disordered" evidence="1">
    <location>
        <begin position="218"/>
        <end position="246"/>
    </location>
</feature>
<protein>
    <recommendedName>
        <fullName evidence="2">DJ-1/PfpI domain-containing protein</fullName>
    </recommendedName>
</protein>
<sequence>MSAQKTSAIADQEPVDVLFAIHEKFDLLDFAGALEVFTTASHDFRDPDMRLFALPLPLITFPLRVDNKAFEVTIVGPEPKVISDQGVVVGSQISYKEAHERLEDFDILVVVGGNSKEVVAKELQPLSLITDFSELQKRDPARERTILSICTGALFLGKQGILSGLSATTHPDYLTTFENICSDAATVNLQERTDVVEDARYVVNNLRFDLGEDESPYIRRKSDAGQGRRPSAARKGSMSFKDSNTRRESIVRRAAMRLGGLRVVTSGGVSSGIDAALYLVSAMIDDFTALEVARRLQWTWNKGVVVDGLDV</sequence>
<dbReference type="InterPro" id="IPR052158">
    <property type="entry name" value="INH-QAR"/>
</dbReference>
<evidence type="ECO:0000313" key="3">
    <source>
        <dbReference type="EMBL" id="KAF5673535.1"/>
    </source>
</evidence>
<dbReference type="Pfam" id="PF01965">
    <property type="entry name" value="DJ-1_PfpI"/>
    <property type="match status" value="1"/>
</dbReference>
<keyword evidence="4" id="KW-1185">Reference proteome</keyword>
<evidence type="ECO:0000259" key="2">
    <source>
        <dbReference type="Pfam" id="PF01965"/>
    </source>
</evidence>
<dbReference type="InterPro" id="IPR029062">
    <property type="entry name" value="Class_I_gatase-like"/>
</dbReference>
<feature type="domain" description="DJ-1/PfpI" evidence="2">
    <location>
        <begin position="67"/>
        <end position="198"/>
    </location>
</feature>
<comment type="caution">
    <text evidence="3">The sequence shown here is derived from an EMBL/GenBank/DDBJ whole genome shotgun (WGS) entry which is preliminary data.</text>
</comment>